<feature type="transmembrane region" description="Helical" evidence="8">
    <location>
        <begin position="161"/>
        <end position="178"/>
    </location>
</feature>
<name>A0A6J4H134_9ACTN</name>
<gene>
    <name evidence="9" type="ORF">AVDCRST_MAG20-60</name>
</gene>
<evidence type="ECO:0000256" key="2">
    <source>
        <dbReference type="ARBA" id="ARBA00010544"/>
    </source>
</evidence>
<keyword evidence="7 8" id="KW-0472">Membrane</keyword>
<dbReference type="PANTHER" id="PTHR30070:SF1">
    <property type="entry name" value="CYTOCHROME C BIOGENESIS B-RELATED"/>
    <property type="match status" value="1"/>
</dbReference>
<protein>
    <recommendedName>
        <fullName evidence="10">Heme exporter protein B</fullName>
    </recommendedName>
</protein>
<keyword evidence="5" id="KW-0201">Cytochrome c-type biogenesis</keyword>
<keyword evidence="6 8" id="KW-1133">Transmembrane helix</keyword>
<evidence type="ECO:0000256" key="3">
    <source>
        <dbReference type="ARBA" id="ARBA00022448"/>
    </source>
</evidence>
<evidence type="ECO:0000313" key="9">
    <source>
        <dbReference type="EMBL" id="CAA9211413.1"/>
    </source>
</evidence>
<dbReference type="PANTHER" id="PTHR30070">
    <property type="entry name" value="HEME EXPORTER PROTEIN B"/>
    <property type="match status" value="1"/>
</dbReference>
<keyword evidence="4 8" id="KW-0812">Transmembrane</keyword>
<dbReference type="GO" id="GO:0017004">
    <property type="term" value="P:cytochrome complex assembly"/>
    <property type="evidence" value="ECO:0007669"/>
    <property type="project" value="UniProtKB-KW"/>
</dbReference>
<dbReference type="Pfam" id="PF03379">
    <property type="entry name" value="CcmB"/>
    <property type="match status" value="1"/>
</dbReference>
<sequence>MWRDALLVAGKDLRIEGRSRVALNQVLPFAVLVLVLFAFALDPDRGVLVRAAAGLYWVAVLFSALLAVQRSQAIESGEGTRDALRLSGLDPAGVFLGKAGAVAVQLLVLEVLLGLGVVVLYGVEPAGLGLLAVTGLVATAGLAAAGTLYGVIAAGLRVRETLLPLLLLPVLAPVLIAATRVSETALSGASAGVPAGSWLVLLVTFAVLYLGFGVVAFGPLLEDG</sequence>
<evidence type="ECO:0008006" key="10">
    <source>
        <dbReference type="Google" id="ProtNLM"/>
    </source>
</evidence>
<comment type="subcellular location">
    <subcellularLocation>
        <location evidence="1">Membrane</location>
        <topology evidence="1">Multi-pass membrane protein</topology>
    </subcellularLocation>
</comment>
<proteinExistence type="inferred from homology"/>
<dbReference type="InterPro" id="IPR003544">
    <property type="entry name" value="Cyt_c_biogenesis_CcmB"/>
</dbReference>
<comment type="similarity">
    <text evidence="2">Belongs to the CcmB/CycW/HelB family.</text>
</comment>
<feature type="transmembrane region" description="Helical" evidence="8">
    <location>
        <begin position="129"/>
        <end position="154"/>
    </location>
</feature>
<evidence type="ECO:0000256" key="5">
    <source>
        <dbReference type="ARBA" id="ARBA00022748"/>
    </source>
</evidence>
<evidence type="ECO:0000256" key="8">
    <source>
        <dbReference type="SAM" id="Phobius"/>
    </source>
</evidence>
<evidence type="ECO:0000256" key="7">
    <source>
        <dbReference type="ARBA" id="ARBA00023136"/>
    </source>
</evidence>
<keyword evidence="3" id="KW-0813">Transport</keyword>
<feature type="transmembrane region" description="Helical" evidence="8">
    <location>
        <begin position="102"/>
        <end position="123"/>
    </location>
</feature>
<dbReference type="EMBL" id="CADCSY010000007">
    <property type="protein sequence ID" value="CAA9211413.1"/>
    <property type="molecule type" value="Genomic_DNA"/>
</dbReference>
<organism evidence="9">
    <name type="scientific">uncultured Acidimicrobiales bacterium</name>
    <dbReference type="NCBI Taxonomy" id="310071"/>
    <lineage>
        <taxon>Bacteria</taxon>
        <taxon>Bacillati</taxon>
        <taxon>Actinomycetota</taxon>
        <taxon>Acidimicrobiia</taxon>
        <taxon>Acidimicrobiales</taxon>
        <taxon>environmental samples</taxon>
    </lineage>
</organism>
<dbReference type="GO" id="GO:1903607">
    <property type="term" value="P:cytochrome c biosynthetic process"/>
    <property type="evidence" value="ECO:0007669"/>
    <property type="project" value="TreeGrafter"/>
</dbReference>
<evidence type="ECO:0000256" key="6">
    <source>
        <dbReference type="ARBA" id="ARBA00022989"/>
    </source>
</evidence>
<evidence type="ECO:0000256" key="4">
    <source>
        <dbReference type="ARBA" id="ARBA00022692"/>
    </source>
</evidence>
<feature type="transmembrane region" description="Helical" evidence="8">
    <location>
        <begin position="198"/>
        <end position="221"/>
    </location>
</feature>
<reference evidence="9" key="1">
    <citation type="submission" date="2020-02" db="EMBL/GenBank/DDBJ databases">
        <authorList>
            <person name="Meier V. D."/>
        </authorList>
    </citation>
    <scope>NUCLEOTIDE SEQUENCE</scope>
    <source>
        <strain evidence="9">AVDCRST_MAG20</strain>
    </source>
</reference>
<dbReference type="AlphaFoldDB" id="A0A6J4H134"/>
<dbReference type="PRINTS" id="PR01414">
    <property type="entry name" value="CCMBBIOGNSIS"/>
</dbReference>
<feature type="transmembrane region" description="Helical" evidence="8">
    <location>
        <begin position="21"/>
        <end position="41"/>
    </location>
</feature>
<feature type="transmembrane region" description="Helical" evidence="8">
    <location>
        <begin position="47"/>
        <end position="68"/>
    </location>
</feature>
<dbReference type="GO" id="GO:0005886">
    <property type="term" value="C:plasma membrane"/>
    <property type="evidence" value="ECO:0007669"/>
    <property type="project" value="TreeGrafter"/>
</dbReference>
<evidence type="ECO:0000256" key="1">
    <source>
        <dbReference type="ARBA" id="ARBA00004141"/>
    </source>
</evidence>
<dbReference type="GO" id="GO:0015232">
    <property type="term" value="F:heme transmembrane transporter activity"/>
    <property type="evidence" value="ECO:0007669"/>
    <property type="project" value="InterPro"/>
</dbReference>
<accession>A0A6J4H134</accession>